<dbReference type="InterPro" id="IPR051546">
    <property type="entry name" value="Aspartate_Ammonia-Lyase"/>
</dbReference>
<dbReference type="InterPro" id="IPR018951">
    <property type="entry name" value="Fumarase_C_C"/>
</dbReference>
<evidence type="ECO:0000256" key="1">
    <source>
        <dbReference type="ARBA" id="ARBA00005596"/>
    </source>
</evidence>
<dbReference type="InterPro" id="IPR000362">
    <property type="entry name" value="Fumarate_lyase_fam"/>
</dbReference>
<sequence>MVKSSKRKSGTQKTGKRDDPAVSAEKPASAPEPETQVQDGPDSSRSRAGYERNGTRTEVDLLGELDVPDEAYYGIHTLRAMENFRISRITVNEIPEFIRGMVQVKKASALANRRLHTLPAEKCEAIIWACDQILVEGRCMDQFPLDVFQGGAGTSLNMNTNEVIANLALEYLGKPKGAYDIINPNDDVNMSQSTNDAYPTGFRLGVHYALNDLIDSFDALESSFAAKGHEFVDILKMGRTQLQDAVPMTLGEEFAAFAHNLSEERVILRDASERLLEVNLGATAIGTGVNTPAGYRHQVTASLSEVTGLEVKSAKDLIEATSDCGAYVLAHGAVKRAAMKLSKICNDLRLLSSGPRAGLNEINLPARQAGSSIMPAKVNPVIPEVCNQVCFKVFGNDITVTMAAEAGQLQLNVMEPVIGESLFQSIRILRNAVETLRTKCVDGISANEDVCRAYVDNSIGIVTYLNPFIGHHNGDLIGKEAAETGKTVRELVLEKGLMDAETLDQVLSKENLMHPVFRGQLHLDR</sequence>
<dbReference type="InterPro" id="IPR020557">
    <property type="entry name" value="Fumarate_lyase_CS"/>
</dbReference>
<feature type="compositionally biased region" description="Basic residues" evidence="7">
    <location>
        <begin position="1"/>
        <end position="10"/>
    </location>
</feature>
<feature type="domain" description="Fumarase C C-terminal" evidence="9">
    <location>
        <begin position="461"/>
        <end position="514"/>
    </location>
</feature>
<dbReference type="RefSeq" id="WP_198735912.1">
    <property type="nucleotide sequence ID" value="NZ_JAEIOT010000007.1"/>
</dbReference>
<dbReference type="PANTHER" id="PTHR42696:SF2">
    <property type="entry name" value="ASPARTATE AMMONIA-LYASE"/>
    <property type="match status" value="1"/>
</dbReference>
<dbReference type="Gene3D" id="1.20.200.10">
    <property type="entry name" value="Fumarase/aspartase (Central domain)"/>
    <property type="match status" value="1"/>
</dbReference>
<dbReference type="EMBL" id="JAEIOT010000007">
    <property type="protein sequence ID" value="MBI9000455.1"/>
    <property type="molecule type" value="Genomic_DNA"/>
</dbReference>
<feature type="domain" description="Fumarate lyase N-terminal" evidence="8">
    <location>
        <begin position="63"/>
        <end position="395"/>
    </location>
</feature>
<dbReference type="Pfam" id="PF10415">
    <property type="entry name" value="FumaraseC_C"/>
    <property type="match status" value="1"/>
</dbReference>
<comment type="caution">
    <text evidence="10">The sequence shown here is derived from an EMBL/GenBank/DDBJ whole genome shotgun (WGS) entry which is preliminary data.</text>
</comment>
<dbReference type="Pfam" id="PF00206">
    <property type="entry name" value="Lyase_1"/>
    <property type="match status" value="1"/>
</dbReference>
<dbReference type="PROSITE" id="PS00163">
    <property type="entry name" value="FUMARATE_LYASES"/>
    <property type="match status" value="1"/>
</dbReference>
<evidence type="ECO:0000313" key="10">
    <source>
        <dbReference type="EMBL" id="MBI9000455.1"/>
    </source>
</evidence>
<dbReference type="InterPro" id="IPR004708">
    <property type="entry name" value="ApsA"/>
</dbReference>
<name>A0ABS0VXY1_9CORY</name>
<evidence type="ECO:0000313" key="11">
    <source>
        <dbReference type="Proteomes" id="UP000625574"/>
    </source>
</evidence>
<keyword evidence="11" id="KW-1185">Reference proteome</keyword>
<protein>
    <recommendedName>
        <fullName evidence="3 5">Aspartate ammonia-lyase</fullName>
        <shortName evidence="6">Aspartase</shortName>
        <ecNumber evidence="2 5">4.3.1.1</ecNumber>
    </recommendedName>
</protein>
<reference evidence="10 11" key="1">
    <citation type="submission" date="2020-12" db="EMBL/GenBank/DDBJ databases">
        <title>Genome public.</title>
        <authorList>
            <person name="Sun Q."/>
        </authorList>
    </citation>
    <scope>NUCLEOTIDE SEQUENCE [LARGE SCALE GENOMIC DNA]</scope>
    <source>
        <strain evidence="10 11">CCM 8864</strain>
    </source>
</reference>
<dbReference type="PRINTS" id="PR00149">
    <property type="entry name" value="FUMRATELYASE"/>
</dbReference>
<dbReference type="NCBIfam" id="TIGR00839">
    <property type="entry name" value="aspA"/>
    <property type="match status" value="1"/>
</dbReference>
<comment type="similarity">
    <text evidence="1 6">Belongs to the class-II fumarase/aspartase family. Aspartase subfamily.</text>
</comment>
<dbReference type="GO" id="GO:0008797">
    <property type="term" value="F:aspartate ammonia-lyase activity"/>
    <property type="evidence" value="ECO:0007669"/>
    <property type="project" value="UniProtKB-EC"/>
</dbReference>
<evidence type="ECO:0000256" key="6">
    <source>
        <dbReference type="RuleBase" id="RU362017"/>
    </source>
</evidence>
<gene>
    <name evidence="10" type="primary">aspA</name>
    <name evidence="10" type="ORF">JDV76_05665</name>
</gene>
<dbReference type="SUPFAM" id="SSF48557">
    <property type="entry name" value="L-aspartase-like"/>
    <property type="match status" value="1"/>
</dbReference>
<evidence type="ECO:0000256" key="7">
    <source>
        <dbReference type="SAM" id="MobiDB-lite"/>
    </source>
</evidence>
<dbReference type="CDD" id="cd01357">
    <property type="entry name" value="Aspartase"/>
    <property type="match status" value="1"/>
</dbReference>
<evidence type="ECO:0000256" key="4">
    <source>
        <dbReference type="ARBA" id="ARBA00023239"/>
    </source>
</evidence>
<evidence type="ECO:0000259" key="8">
    <source>
        <dbReference type="Pfam" id="PF00206"/>
    </source>
</evidence>
<evidence type="ECO:0000256" key="3">
    <source>
        <dbReference type="ARBA" id="ARBA00016146"/>
    </source>
</evidence>
<dbReference type="NCBIfam" id="NF008909">
    <property type="entry name" value="PRK12273.1"/>
    <property type="match status" value="1"/>
</dbReference>
<evidence type="ECO:0000256" key="2">
    <source>
        <dbReference type="ARBA" id="ARBA00012992"/>
    </source>
</evidence>
<dbReference type="Proteomes" id="UP000625574">
    <property type="component" value="Unassembled WGS sequence"/>
</dbReference>
<accession>A0ABS0VXY1</accession>
<feature type="compositionally biased region" description="Basic and acidic residues" evidence="7">
    <location>
        <begin position="42"/>
        <end position="55"/>
    </location>
</feature>
<dbReference type="Gene3D" id="1.10.40.30">
    <property type="entry name" value="Fumarase/aspartase (C-terminal domain)"/>
    <property type="match status" value="1"/>
</dbReference>
<dbReference type="Gene3D" id="1.10.275.10">
    <property type="entry name" value="Fumarase/aspartase (N-terminal domain)"/>
    <property type="match status" value="1"/>
</dbReference>
<comment type="catalytic activity">
    <reaction evidence="6">
        <text>L-aspartate = fumarate + NH4(+)</text>
        <dbReference type="Rhea" id="RHEA:16601"/>
        <dbReference type="ChEBI" id="CHEBI:28938"/>
        <dbReference type="ChEBI" id="CHEBI:29806"/>
        <dbReference type="ChEBI" id="CHEBI:29991"/>
        <dbReference type="EC" id="4.3.1.1"/>
    </reaction>
</comment>
<dbReference type="InterPro" id="IPR022761">
    <property type="entry name" value="Fumarate_lyase_N"/>
</dbReference>
<dbReference type="PRINTS" id="PR00145">
    <property type="entry name" value="ARGSUCLYASE"/>
</dbReference>
<keyword evidence="4 6" id="KW-0456">Lyase</keyword>
<evidence type="ECO:0000256" key="5">
    <source>
        <dbReference type="NCBIfam" id="TIGR00839"/>
    </source>
</evidence>
<dbReference type="PANTHER" id="PTHR42696">
    <property type="entry name" value="ASPARTATE AMMONIA-LYASE"/>
    <property type="match status" value="1"/>
</dbReference>
<dbReference type="InterPro" id="IPR024083">
    <property type="entry name" value="Fumarase/histidase_N"/>
</dbReference>
<proteinExistence type="inferred from homology"/>
<evidence type="ECO:0000259" key="9">
    <source>
        <dbReference type="Pfam" id="PF10415"/>
    </source>
</evidence>
<dbReference type="InterPro" id="IPR008948">
    <property type="entry name" value="L-Aspartase-like"/>
</dbReference>
<dbReference type="EC" id="4.3.1.1" evidence="2 5"/>
<organism evidence="10 11">
    <name type="scientific">Corynebacterium marambiense</name>
    <dbReference type="NCBI Taxonomy" id="2765364"/>
    <lineage>
        <taxon>Bacteria</taxon>
        <taxon>Bacillati</taxon>
        <taxon>Actinomycetota</taxon>
        <taxon>Actinomycetes</taxon>
        <taxon>Mycobacteriales</taxon>
        <taxon>Corynebacteriaceae</taxon>
        <taxon>Corynebacterium</taxon>
    </lineage>
</organism>
<feature type="region of interest" description="Disordered" evidence="7">
    <location>
        <begin position="1"/>
        <end position="55"/>
    </location>
</feature>